<name>A0ABD3I3Q3_9MARC</name>
<dbReference type="SUPFAM" id="SSF48179">
    <property type="entry name" value="6-phosphogluconate dehydrogenase C-terminal domain-like"/>
    <property type="match status" value="1"/>
</dbReference>
<dbReference type="PANTHER" id="PTHR43060">
    <property type="entry name" value="3-HYDROXYISOBUTYRATE DEHYDROGENASE-LIKE 1, MITOCHONDRIAL-RELATED"/>
    <property type="match status" value="1"/>
</dbReference>
<dbReference type="InterPro" id="IPR013785">
    <property type="entry name" value="Aldolase_TIM"/>
</dbReference>
<dbReference type="SUPFAM" id="SSF51569">
    <property type="entry name" value="Aldolase"/>
    <property type="match status" value="1"/>
</dbReference>
<keyword evidence="5" id="KW-0067">ATP-binding</keyword>
<evidence type="ECO:0000256" key="2">
    <source>
        <dbReference type="ARBA" id="ARBA00022679"/>
    </source>
</evidence>
<dbReference type="PANTHER" id="PTHR43060:SF17">
    <property type="entry name" value="L-THREONATE DEHYDROGENASE"/>
    <property type="match status" value="1"/>
</dbReference>
<dbReference type="Gene3D" id="3.40.50.10840">
    <property type="entry name" value="Putative sugar-binding, N-terminal domain"/>
    <property type="match status" value="1"/>
</dbReference>
<dbReference type="Pfam" id="PF14833">
    <property type="entry name" value="NAD_binding_11"/>
    <property type="match status" value="1"/>
</dbReference>
<evidence type="ECO:0000313" key="11">
    <source>
        <dbReference type="Proteomes" id="UP001633002"/>
    </source>
</evidence>
<evidence type="ECO:0000313" key="10">
    <source>
        <dbReference type="EMBL" id="KAL3697402.1"/>
    </source>
</evidence>
<comment type="caution">
    <text evidence="10">The sequence shown here is derived from an EMBL/GenBank/DDBJ whole genome shotgun (WGS) entry which is preliminary data.</text>
</comment>
<keyword evidence="11" id="KW-1185">Reference proteome</keyword>
<dbReference type="InterPro" id="IPR010737">
    <property type="entry name" value="4-carb_acid_sugar_kinase_N"/>
</dbReference>
<dbReference type="InterPro" id="IPR031475">
    <property type="entry name" value="NBD_C"/>
</dbReference>
<evidence type="ECO:0000259" key="7">
    <source>
        <dbReference type="Pfam" id="PF07005"/>
    </source>
</evidence>
<dbReference type="SUPFAM" id="SSF142764">
    <property type="entry name" value="YgbK-like"/>
    <property type="match status" value="1"/>
</dbReference>
<evidence type="ECO:0000259" key="9">
    <source>
        <dbReference type="Pfam" id="PF17042"/>
    </source>
</evidence>
<protein>
    <recommendedName>
        <fullName evidence="12">Ketose-bisphosphate aldolase class-II family protein</fullName>
    </recommendedName>
</protein>
<accession>A0ABD3I3Q3</accession>
<dbReference type="Gene3D" id="3.20.20.70">
    <property type="entry name" value="Aldolase class I"/>
    <property type="match status" value="1"/>
</dbReference>
<dbReference type="GO" id="GO:0005524">
    <property type="term" value="F:ATP binding"/>
    <property type="evidence" value="ECO:0007669"/>
    <property type="project" value="UniProtKB-KW"/>
</dbReference>
<evidence type="ECO:0000256" key="3">
    <source>
        <dbReference type="ARBA" id="ARBA00022741"/>
    </source>
</evidence>
<organism evidence="10 11">
    <name type="scientific">Riccia sorocarpa</name>
    <dbReference type="NCBI Taxonomy" id="122646"/>
    <lineage>
        <taxon>Eukaryota</taxon>
        <taxon>Viridiplantae</taxon>
        <taxon>Streptophyta</taxon>
        <taxon>Embryophyta</taxon>
        <taxon>Marchantiophyta</taxon>
        <taxon>Marchantiopsida</taxon>
        <taxon>Marchantiidae</taxon>
        <taxon>Marchantiales</taxon>
        <taxon>Ricciaceae</taxon>
        <taxon>Riccia</taxon>
    </lineage>
</organism>
<dbReference type="Gene3D" id="3.40.980.20">
    <property type="entry name" value="Four-carbon acid sugar kinase, nucleotide binding domain"/>
    <property type="match status" value="1"/>
</dbReference>
<keyword evidence="2" id="KW-0808">Transferase</keyword>
<feature type="domain" description="Four-carbon acid sugar kinase N-terminal" evidence="7">
    <location>
        <begin position="175"/>
        <end position="412"/>
    </location>
</feature>
<proteinExistence type="inferred from homology"/>
<evidence type="ECO:0008006" key="12">
    <source>
        <dbReference type="Google" id="ProtNLM"/>
    </source>
</evidence>
<dbReference type="InterPro" id="IPR042213">
    <property type="entry name" value="NBD_C_sf"/>
</dbReference>
<dbReference type="Pfam" id="PF07005">
    <property type="entry name" value="SBD_N"/>
    <property type="match status" value="1"/>
</dbReference>
<dbReference type="Pfam" id="PF17042">
    <property type="entry name" value="NBD_C"/>
    <property type="match status" value="1"/>
</dbReference>
<gene>
    <name evidence="10" type="ORF">R1sor_011478</name>
</gene>
<dbReference type="Pfam" id="PF01116">
    <property type="entry name" value="F_bP_aldolase"/>
    <property type="match status" value="1"/>
</dbReference>
<dbReference type="InterPro" id="IPR008927">
    <property type="entry name" value="6-PGluconate_DH-like_C_sf"/>
</dbReference>
<evidence type="ECO:0000256" key="6">
    <source>
        <dbReference type="ARBA" id="ARBA00023277"/>
    </source>
</evidence>
<dbReference type="Gene3D" id="1.10.1040.10">
    <property type="entry name" value="N-(1-d-carboxylethyl)-l-norvaline Dehydrogenase, domain 2"/>
    <property type="match status" value="1"/>
</dbReference>
<dbReference type="InterPro" id="IPR013328">
    <property type="entry name" value="6PGD_dom2"/>
</dbReference>
<dbReference type="EMBL" id="JBJQOH010000002">
    <property type="protein sequence ID" value="KAL3697402.1"/>
    <property type="molecule type" value="Genomic_DNA"/>
</dbReference>
<sequence length="677" mass="72005">MVNQLLAGVHIAVSAEAVAFGARLGLETRALFKFVEKSDGSSWMFTNRVPHMLNADYTPLSAVDIFVKDMGIVFSEGKRLCVPLPIASSALQQYLLSSAAGWGRQDDSAVVKVFEKMTGVTVESKDLSAATAGGEDADIPTVPKDATLASLPPEWPEDPVEEISRVEDEGRAKVLVVLDDDPTGTQTVHGVTVLTDWGVDVLVEEFQKKPACFFILTNSRALNHEEAAALTAEICKQVVAAAAAVGDIGYTIVLRGDSTLRGHFPQEPNAAASVIGESDAWIICPFFLQGGRYTISDVHYVAKNDTLVPAGKTEFSQDAVFGYKSSNLRKWVEEKTEGKVQAKDVASISIELLRKEGPESVCRKLCSLEKGSICIVNAASDRDIEVFAAGMIRAEAKGKQFLCRTAASFVSARIGLRPKPPLTPRDLGCGGVTGGLIVIGSYVPTTTEQVRELRAACQTLEWITVDVAAVSSGTSETRETEIEMAALSATLALTSGTDTVIMTSRDLVKGASKAESLEIGLRVSTALVEIVKKISVRPRYLLAKGGITSSDIATKGMNVRKALVVGQALPGVPLWQFGPGSRHPGLPYIVFPGNVGGPSALATVVQHWSKSASNATKDMLQAAKAGGYAVGAFNVYNIEGIRAVVDAAEAERSPAILQVKMKAQRALSAAVLKQKFV</sequence>
<evidence type="ECO:0000256" key="4">
    <source>
        <dbReference type="ARBA" id="ARBA00022777"/>
    </source>
</evidence>
<dbReference type="InterPro" id="IPR000771">
    <property type="entry name" value="FBA_II"/>
</dbReference>
<dbReference type="AlphaFoldDB" id="A0ABD3I3Q3"/>
<dbReference type="Proteomes" id="UP001633002">
    <property type="component" value="Unassembled WGS sequence"/>
</dbReference>
<dbReference type="InterPro" id="IPR037051">
    <property type="entry name" value="4-carb_acid_sugar_kinase_N_sf"/>
</dbReference>
<reference evidence="10 11" key="1">
    <citation type="submission" date="2024-09" db="EMBL/GenBank/DDBJ databases">
        <title>Chromosome-scale assembly of Riccia sorocarpa.</title>
        <authorList>
            <person name="Paukszto L."/>
        </authorList>
    </citation>
    <scope>NUCLEOTIDE SEQUENCE [LARGE SCALE GENOMIC DNA]</scope>
    <source>
        <strain evidence="10">LP-2024</strain>
        <tissue evidence="10">Aerial parts of the thallus</tissue>
    </source>
</reference>
<dbReference type="InterPro" id="IPR029154">
    <property type="entry name" value="HIBADH-like_NADP-bd"/>
</dbReference>
<feature type="domain" description="Four-carbon acid sugar kinase nucleotide binding" evidence="9">
    <location>
        <begin position="436"/>
        <end position="601"/>
    </location>
</feature>
<evidence type="ECO:0000256" key="5">
    <source>
        <dbReference type="ARBA" id="ARBA00022840"/>
    </source>
</evidence>
<keyword evidence="4" id="KW-0418">Kinase</keyword>
<evidence type="ECO:0000256" key="1">
    <source>
        <dbReference type="ARBA" id="ARBA00005715"/>
    </source>
</evidence>
<dbReference type="GO" id="GO:0016301">
    <property type="term" value="F:kinase activity"/>
    <property type="evidence" value="ECO:0007669"/>
    <property type="project" value="UniProtKB-KW"/>
</dbReference>
<evidence type="ECO:0000259" key="8">
    <source>
        <dbReference type="Pfam" id="PF14833"/>
    </source>
</evidence>
<keyword evidence="3" id="KW-0547">Nucleotide-binding</keyword>
<feature type="domain" description="3-hydroxyisobutyrate dehydrogenase-like NAD-binding" evidence="8">
    <location>
        <begin position="1"/>
        <end position="113"/>
    </location>
</feature>
<keyword evidence="6" id="KW-0119">Carbohydrate metabolism</keyword>
<comment type="similarity">
    <text evidence="1">Belongs to the four-carbon acid sugar kinase family.</text>
</comment>